<dbReference type="InterPro" id="IPR029752">
    <property type="entry name" value="D-isomer_DH_CS1"/>
</dbReference>
<comment type="similarity">
    <text evidence="1 4">Belongs to the D-isomer specific 2-hydroxyacid dehydrogenase family.</text>
</comment>
<evidence type="ECO:0000313" key="8">
    <source>
        <dbReference type="Proteomes" id="UP001465976"/>
    </source>
</evidence>
<dbReference type="InterPro" id="IPR006140">
    <property type="entry name" value="D-isomer_DH_NAD-bd"/>
</dbReference>
<proteinExistence type="inferred from homology"/>
<dbReference type="Gene3D" id="3.40.50.720">
    <property type="entry name" value="NAD(P)-binding Rossmann-like Domain"/>
    <property type="match status" value="2"/>
</dbReference>
<keyword evidence="8" id="KW-1185">Reference proteome</keyword>
<evidence type="ECO:0000259" key="5">
    <source>
        <dbReference type="Pfam" id="PF00389"/>
    </source>
</evidence>
<dbReference type="PROSITE" id="PS00671">
    <property type="entry name" value="D_2_HYDROXYACID_DH_3"/>
    <property type="match status" value="1"/>
</dbReference>
<evidence type="ECO:0000256" key="2">
    <source>
        <dbReference type="ARBA" id="ARBA00023002"/>
    </source>
</evidence>
<dbReference type="InterPro" id="IPR036291">
    <property type="entry name" value="NAD(P)-bd_dom_sf"/>
</dbReference>
<dbReference type="EMBL" id="JBAHYK010000192">
    <property type="protein sequence ID" value="KAL0576877.1"/>
    <property type="molecule type" value="Genomic_DNA"/>
</dbReference>
<dbReference type="PROSITE" id="PS00065">
    <property type="entry name" value="D_2_HYDROXYACID_DH_1"/>
    <property type="match status" value="1"/>
</dbReference>
<dbReference type="PANTHER" id="PTHR43761">
    <property type="entry name" value="D-ISOMER SPECIFIC 2-HYDROXYACID DEHYDROGENASE FAMILY PROTEIN (AFU_ORTHOLOGUE AFUA_1G13630)"/>
    <property type="match status" value="1"/>
</dbReference>
<dbReference type="SUPFAM" id="SSF51735">
    <property type="entry name" value="NAD(P)-binding Rossmann-fold domains"/>
    <property type="match status" value="1"/>
</dbReference>
<evidence type="ECO:0000256" key="4">
    <source>
        <dbReference type="RuleBase" id="RU003719"/>
    </source>
</evidence>
<dbReference type="CDD" id="cd12176">
    <property type="entry name" value="PGDH_3"/>
    <property type="match status" value="1"/>
</dbReference>
<sequence length="384" mass="41550">MATYQTRSSAPLRLLLLENISQKAVCALEQRGFQVDHLTKSISEDELIQRIGSYHGIGIRSKTQITSKVLERAPLLQVVACFCIGTDQVDIAACNQLNIPVFNSPFSNSRSVAELVLAQILVLSRGLFERSSQIPVWSKQSDGSYQVLGKTLGIVGYGHIGSQVSVLAQAMGMRVLFYDIINPIMAFGSAKQIDSLDEVLGQSDFVTLHVPSTPGLISYSELKKMKKGACLINDSRGCVVDLPALATVLDEGHLAGAALDVFPNEPSKNGEVINDPVVQRLRRMKNVILTPHIGGSTEEAQRMIGDEVAGRLGEFLTKGTVCGAVNEANLKGREWPAPQMSLSAVEGILNETFTRYPPGRSQQNTPSAGGLYMMRGARDIAPKL</sequence>
<dbReference type="Pfam" id="PF02826">
    <property type="entry name" value="2-Hacid_dh_C"/>
    <property type="match status" value="1"/>
</dbReference>
<feature type="domain" description="D-isomer specific 2-hydroxyacid dehydrogenase catalytic" evidence="5">
    <location>
        <begin position="15"/>
        <end position="326"/>
    </location>
</feature>
<keyword evidence="3" id="KW-0520">NAD</keyword>
<dbReference type="InterPro" id="IPR029753">
    <property type="entry name" value="D-isomer_DH_CS"/>
</dbReference>
<comment type="caution">
    <text evidence="7">The sequence shown here is derived from an EMBL/GenBank/DDBJ whole genome shotgun (WGS) entry which is preliminary data.</text>
</comment>
<evidence type="ECO:0000313" key="7">
    <source>
        <dbReference type="EMBL" id="KAL0576877.1"/>
    </source>
</evidence>
<accession>A0ABR3FN73</accession>
<protein>
    <submittedName>
        <fullName evidence="7">D-3-phosphoglycerate dehydrogenase 2</fullName>
    </submittedName>
</protein>
<dbReference type="PANTHER" id="PTHR43761:SF1">
    <property type="entry name" value="D-ISOMER SPECIFIC 2-HYDROXYACID DEHYDROGENASE CATALYTIC DOMAIN-CONTAINING PROTEIN-RELATED"/>
    <property type="match status" value="1"/>
</dbReference>
<dbReference type="SUPFAM" id="SSF52283">
    <property type="entry name" value="Formate/glycerate dehydrogenase catalytic domain-like"/>
    <property type="match status" value="1"/>
</dbReference>
<evidence type="ECO:0000256" key="3">
    <source>
        <dbReference type="ARBA" id="ARBA00023027"/>
    </source>
</evidence>
<evidence type="ECO:0000259" key="6">
    <source>
        <dbReference type="Pfam" id="PF02826"/>
    </source>
</evidence>
<reference evidence="7 8" key="1">
    <citation type="submission" date="2024-02" db="EMBL/GenBank/DDBJ databases">
        <title>A draft genome for the cacao thread blight pathogen Marasmius crinis-equi.</title>
        <authorList>
            <person name="Cohen S.P."/>
            <person name="Baruah I.K."/>
            <person name="Amoako-Attah I."/>
            <person name="Bukari Y."/>
            <person name="Meinhardt L.W."/>
            <person name="Bailey B.A."/>
        </authorList>
    </citation>
    <scope>NUCLEOTIDE SEQUENCE [LARGE SCALE GENOMIC DNA]</scope>
    <source>
        <strain evidence="7 8">GH-76</strain>
    </source>
</reference>
<evidence type="ECO:0000256" key="1">
    <source>
        <dbReference type="ARBA" id="ARBA00005854"/>
    </source>
</evidence>
<keyword evidence="2 4" id="KW-0560">Oxidoreductase</keyword>
<dbReference type="InterPro" id="IPR050418">
    <property type="entry name" value="D-iso_2-hydroxyacid_DH_PdxB"/>
</dbReference>
<dbReference type="InterPro" id="IPR006139">
    <property type="entry name" value="D-isomer_2_OHA_DH_cat_dom"/>
</dbReference>
<feature type="domain" description="D-isomer specific 2-hydroxyacid dehydrogenase NAD-binding" evidence="6">
    <location>
        <begin position="120"/>
        <end position="294"/>
    </location>
</feature>
<dbReference type="Proteomes" id="UP001465976">
    <property type="component" value="Unassembled WGS sequence"/>
</dbReference>
<name>A0ABR3FN73_9AGAR</name>
<gene>
    <name evidence="7" type="primary">SER33_2</name>
    <name evidence="7" type="ORF">V5O48_005112</name>
</gene>
<dbReference type="Pfam" id="PF00389">
    <property type="entry name" value="2-Hacid_dh"/>
    <property type="match status" value="1"/>
</dbReference>
<organism evidence="7 8">
    <name type="scientific">Marasmius crinis-equi</name>
    <dbReference type="NCBI Taxonomy" id="585013"/>
    <lineage>
        <taxon>Eukaryota</taxon>
        <taxon>Fungi</taxon>
        <taxon>Dikarya</taxon>
        <taxon>Basidiomycota</taxon>
        <taxon>Agaricomycotina</taxon>
        <taxon>Agaricomycetes</taxon>
        <taxon>Agaricomycetidae</taxon>
        <taxon>Agaricales</taxon>
        <taxon>Marasmiineae</taxon>
        <taxon>Marasmiaceae</taxon>
        <taxon>Marasmius</taxon>
    </lineage>
</organism>
<dbReference type="NCBIfam" id="NF008759">
    <property type="entry name" value="PRK11790.1"/>
    <property type="match status" value="1"/>
</dbReference>